<evidence type="ECO:0000313" key="3">
    <source>
        <dbReference type="Proteomes" id="UP000054387"/>
    </source>
</evidence>
<evidence type="ECO:0000313" key="2">
    <source>
        <dbReference type="EMBL" id="KTG07913.1"/>
    </source>
</evidence>
<reference evidence="2 3" key="1">
    <citation type="submission" date="2015-12" db="EMBL/GenBank/DDBJ databases">
        <title>Haloprofundus marisrubri gen. nov., sp. nov., an extremely halophilic archaeon isolated from the Discovery deep brine-seawater interface in the Red Sea.</title>
        <authorList>
            <person name="Zhang G."/>
            <person name="Stingl U."/>
            <person name="Rashid M."/>
        </authorList>
    </citation>
    <scope>NUCLEOTIDE SEQUENCE [LARGE SCALE GENOMIC DNA]</scope>
    <source>
        <strain evidence="2 3">SB9</strain>
    </source>
</reference>
<keyword evidence="3" id="KW-1185">Reference proteome</keyword>
<protein>
    <submittedName>
        <fullName evidence="2">Uncharacterized protein</fullName>
    </submittedName>
</protein>
<name>A0A0W1R3I9_9EURY</name>
<keyword evidence="1" id="KW-0812">Transmembrane</keyword>
<proteinExistence type="predicted"/>
<dbReference type="EMBL" id="LOPU01000037">
    <property type="protein sequence ID" value="KTG07913.1"/>
    <property type="molecule type" value="Genomic_DNA"/>
</dbReference>
<organism evidence="2 3">
    <name type="scientific">Haloprofundus marisrubri</name>
    <dbReference type="NCBI Taxonomy" id="1514971"/>
    <lineage>
        <taxon>Archaea</taxon>
        <taxon>Methanobacteriati</taxon>
        <taxon>Methanobacteriota</taxon>
        <taxon>Stenosarchaea group</taxon>
        <taxon>Halobacteria</taxon>
        <taxon>Halobacteriales</taxon>
        <taxon>Haloferacaceae</taxon>
        <taxon>Haloprofundus</taxon>
    </lineage>
</organism>
<sequence>MNKLFFKYIALIGGLYLLFRLVVETTVGWPANQPQSAVTYFAAGFVVFGLSGYLTSAYIADN</sequence>
<gene>
    <name evidence="2" type="ORF">AUR64_01365</name>
</gene>
<keyword evidence="1" id="KW-0472">Membrane</keyword>
<accession>A0A0W1R3I9</accession>
<dbReference type="AlphaFoldDB" id="A0A0W1R3I9"/>
<dbReference type="Proteomes" id="UP000054387">
    <property type="component" value="Unassembled WGS sequence"/>
</dbReference>
<feature type="transmembrane region" description="Helical" evidence="1">
    <location>
        <begin position="5"/>
        <end position="23"/>
    </location>
</feature>
<feature type="transmembrane region" description="Helical" evidence="1">
    <location>
        <begin position="38"/>
        <end position="60"/>
    </location>
</feature>
<dbReference type="RefSeq" id="WP_058583340.1">
    <property type="nucleotide sequence ID" value="NZ_LOPU01000037.1"/>
</dbReference>
<keyword evidence="1" id="KW-1133">Transmembrane helix</keyword>
<evidence type="ECO:0000256" key="1">
    <source>
        <dbReference type="SAM" id="Phobius"/>
    </source>
</evidence>
<comment type="caution">
    <text evidence="2">The sequence shown here is derived from an EMBL/GenBank/DDBJ whole genome shotgun (WGS) entry which is preliminary data.</text>
</comment>